<dbReference type="Proteomes" id="UP000814128">
    <property type="component" value="Unassembled WGS sequence"/>
</dbReference>
<proteinExistence type="predicted"/>
<accession>A0ACB8QS13</accession>
<reference evidence="1" key="1">
    <citation type="submission" date="2021-02" db="EMBL/GenBank/DDBJ databases">
        <authorList>
            <consortium name="DOE Joint Genome Institute"/>
            <person name="Ahrendt S."/>
            <person name="Looney B.P."/>
            <person name="Miyauchi S."/>
            <person name="Morin E."/>
            <person name="Drula E."/>
            <person name="Courty P.E."/>
            <person name="Chicoki N."/>
            <person name="Fauchery L."/>
            <person name="Kohler A."/>
            <person name="Kuo A."/>
            <person name="Labutti K."/>
            <person name="Pangilinan J."/>
            <person name="Lipzen A."/>
            <person name="Riley R."/>
            <person name="Andreopoulos W."/>
            <person name="He G."/>
            <person name="Johnson J."/>
            <person name="Barry K.W."/>
            <person name="Grigoriev I.V."/>
            <person name="Nagy L."/>
            <person name="Hibbett D."/>
            <person name="Henrissat B."/>
            <person name="Matheny P.B."/>
            <person name="Labbe J."/>
            <person name="Martin F."/>
        </authorList>
    </citation>
    <scope>NUCLEOTIDE SEQUENCE</scope>
    <source>
        <strain evidence="1">EC-137</strain>
    </source>
</reference>
<dbReference type="EMBL" id="MU273502">
    <property type="protein sequence ID" value="KAI0034335.1"/>
    <property type="molecule type" value="Genomic_DNA"/>
</dbReference>
<gene>
    <name evidence="1" type="ORF">K488DRAFT_84064</name>
</gene>
<sequence>MASLSDVPFDLLVVKLVAILEIAQRPQGTTTPAAKQELRHAVAEFRDMLNRAKEVANGLPGGEMLIEDQDEVINMLEDLRNKKRAQLAQFSERIVQGSSAATQSLVQEMVQEIDSNASTPAA</sequence>
<keyword evidence="2" id="KW-1185">Reference proteome</keyword>
<name>A0ACB8QS13_9AGAM</name>
<protein>
    <submittedName>
        <fullName evidence="1">Uncharacterized protein</fullName>
    </submittedName>
</protein>
<evidence type="ECO:0000313" key="1">
    <source>
        <dbReference type="EMBL" id="KAI0034335.1"/>
    </source>
</evidence>
<organism evidence="1 2">
    <name type="scientific">Vararia minispora EC-137</name>
    <dbReference type="NCBI Taxonomy" id="1314806"/>
    <lineage>
        <taxon>Eukaryota</taxon>
        <taxon>Fungi</taxon>
        <taxon>Dikarya</taxon>
        <taxon>Basidiomycota</taxon>
        <taxon>Agaricomycotina</taxon>
        <taxon>Agaricomycetes</taxon>
        <taxon>Russulales</taxon>
        <taxon>Lachnocladiaceae</taxon>
        <taxon>Vararia</taxon>
    </lineage>
</organism>
<reference evidence="1" key="2">
    <citation type="journal article" date="2022" name="New Phytol.">
        <title>Evolutionary transition to the ectomycorrhizal habit in the genomes of a hyperdiverse lineage of mushroom-forming fungi.</title>
        <authorList>
            <person name="Looney B."/>
            <person name="Miyauchi S."/>
            <person name="Morin E."/>
            <person name="Drula E."/>
            <person name="Courty P.E."/>
            <person name="Kohler A."/>
            <person name="Kuo A."/>
            <person name="LaButti K."/>
            <person name="Pangilinan J."/>
            <person name="Lipzen A."/>
            <person name="Riley R."/>
            <person name="Andreopoulos W."/>
            <person name="He G."/>
            <person name="Johnson J."/>
            <person name="Nolan M."/>
            <person name="Tritt A."/>
            <person name="Barry K.W."/>
            <person name="Grigoriev I.V."/>
            <person name="Nagy L.G."/>
            <person name="Hibbett D."/>
            <person name="Henrissat B."/>
            <person name="Matheny P.B."/>
            <person name="Labbe J."/>
            <person name="Martin F.M."/>
        </authorList>
    </citation>
    <scope>NUCLEOTIDE SEQUENCE</scope>
    <source>
        <strain evidence="1">EC-137</strain>
    </source>
</reference>
<comment type="caution">
    <text evidence="1">The sequence shown here is derived from an EMBL/GenBank/DDBJ whole genome shotgun (WGS) entry which is preliminary data.</text>
</comment>
<evidence type="ECO:0000313" key="2">
    <source>
        <dbReference type="Proteomes" id="UP000814128"/>
    </source>
</evidence>